<proteinExistence type="predicted"/>
<comment type="subcellular location">
    <subcellularLocation>
        <location evidence="1">Membrane</location>
        <topology evidence="1">Multi-pass membrane protein</topology>
    </subcellularLocation>
</comment>
<dbReference type="SUPFAM" id="SSF161098">
    <property type="entry name" value="MetI-like"/>
    <property type="match status" value="1"/>
</dbReference>
<reference evidence="5" key="1">
    <citation type="journal article" date="2014" name="Front. Microbiol.">
        <title>High frequency of phylogenetically diverse reductive dehalogenase-homologous genes in deep subseafloor sedimentary metagenomes.</title>
        <authorList>
            <person name="Kawai M."/>
            <person name="Futagami T."/>
            <person name="Toyoda A."/>
            <person name="Takaki Y."/>
            <person name="Nishi S."/>
            <person name="Hori S."/>
            <person name="Arai W."/>
            <person name="Tsubouchi T."/>
            <person name="Morono Y."/>
            <person name="Uchiyama I."/>
            <person name="Ito T."/>
            <person name="Fujiyama A."/>
            <person name="Inagaki F."/>
            <person name="Takami H."/>
        </authorList>
    </citation>
    <scope>NUCLEOTIDE SEQUENCE</scope>
    <source>
        <strain evidence="5">Expedition CK06-06</strain>
    </source>
</reference>
<protein>
    <recommendedName>
        <fullName evidence="6">ABC transmembrane type-1 domain-containing protein</fullName>
    </recommendedName>
</protein>
<evidence type="ECO:0008006" key="6">
    <source>
        <dbReference type="Google" id="ProtNLM"/>
    </source>
</evidence>
<dbReference type="GO" id="GO:0016020">
    <property type="term" value="C:membrane"/>
    <property type="evidence" value="ECO:0007669"/>
    <property type="project" value="UniProtKB-SubCell"/>
</dbReference>
<evidence type="ECO:0000313" key="5">
    <source>
        <dbReference type="EMBL" id="GAH88119.1"/>
    </source>
</evidence>
<dbReference type="EMBL" id="BARU01037459">
    <property type="protein sequence ID" value="GAH88119.1"/>
    <property type="molecule type" value="Genomic_DNA"/>
</dbReference>
<keyword evidence="2" id="KW-0812">Transmembrane</keyword>
<keyword evidence="3" id="KW-1133">Transmembrane helix</keyword>
<organism evidence="5">
    <name type="scientific">marine sediment metagenome</name>
    <dbReference type="NCBI Taxonomy" id="412755"/>
    <lineage>
        <taxon>unclassified sequences</taxon>
        <taxon>metagenomes</taxon>
        <taxon>ecological metagenomes</taxon>
    </lineage>
</organism>
<evidence type="ECO:0000256" key="3">
    <source>
        <dbReference type="ARBA" id="ARBA00022989"/>
    </source>
</evidence>
<accession>X1KD45</accession>
<evidence type="ECO:0000256" key="2">
    <source>
        <dbReference type="ARBA" id="ARBA00022692"/>
    </source>
</evidence>
<gene>
    <name evidence="5" type="ORF">S03H2_58366</name>
</gene>
<dbReference type="InterPro" id="IPR035906">
    <property type="entry name" value="MetI-like_sf"/>
</dbReference>
<evidence type="ECO:0000256" key="1">
    <source>
        <dbReference type="ARBA" id="ARBA00004141"/>
    </source>
</evidence>
<dbReference type="AlphaFoldDB" id="X1KD45"/>
<feature type="non-terminal residue" evidence="5">
    <location>
        <position position="1"/>
    </location>
</feature>
<comment type="caution">
    <text evidence="5">The sequence shown here is derived from an EMBL/GenBank/DDBJ whole genome shotgun (WGS) entry which is preliminary data.</text>
</comment>
<sequence length="29" mass="3004">VLSVIPVIVLFAIFQKYLVSGITAGAVKG</sequence>
<name>X1KD45_9ZZZZ</name>
<evidence type="ECO:0000256" key="4">
    <source>
        <dbReference type="ARBA" id="ARBA00023136"/>
    </source>
</evidence>
<keyword evidence="4" id="KW-0472">Membrane</keyword>